<dbReference type="GO" id="GO:0003677">
    <property type="term" value="F:DNA binding"/>
    <property type="evidence" value="ECO:0007669"/>
    <property type="project" value="UniProtKB-KW"/>
</dbReference>
<evidence type="ECO:0000256" key="1">
    <source>
        <dbReference type="ARBA" id="ARBA00023015"/>
    </source>
</evidence>
<comment type="caution">
    <text evidence="5">The sequence shown here is derived from an EMBL/GenBank/DDBJ whole genome shotgun (WGS) entry which is preliminary data.</text>
</comment>
<dbReference type="SMART" id="SM00345">
    <property type="entry name" value="HTH_GNTR"/>
    <property type="match status" value="1"/>
</dbReference>
<evidence type="ECO:0000256" key="3">
    <source>
        <dbReference type="ARBA" id="ARBA00023163"/>
    </source>
</evidence>
<dbReference type="Proteomes" id="UP001206128">
    <property type="component" value="Unassembled WGS sequence"/>
</dbReference>
<keyword evidence="2" id="KW-0238">DNA-binding</keyword>
<dbReference type="InterPro" id="IPR036390">
    <property type="entry name" value="WH_DNA-bd_sf"/>
</dbReference>
<dbReference type="SUPFAM" id="SSF48008">
    <property type="entry name" value="GntR ligand-binding domain-like"/>
    <property type="match status" value="1"/>
</dbReference>
<evidence type="ECO:0000259" key="4">
    <source>
        <dbReference type="PROSITE" id="PS50949"/>
    </source>
</evidence>
<dbReference type="InterPro" id="IPR008920">
    <property type="entry name" value="TF_FadR/GntR_C"/>
</dbReference>
<dbReference type="CDD" id="cd07377">
    <property type="entry name" value="WHTH_GntR"/>
    <property type="match status" value="1"/>
</dbReference>
<dbReference type="AlphaFoldDB" id="A0AAE3KEI3"/>
<keyword evidence="1" id="KW-0805">Transcription regulation</keyword>
<dbReference type="EMBL" id="JAMTCK010000001">
    <property type="protein sequence ID" value="MCP2163880.1"/>
    <property type="molecule type" value="Genomic_DNA"/>
</dbReference>
<dbReference type="PANTHER" id="PTHR43537:SF5">
    <property type="entry name" value="UXU OPERON TRANSCRIPTIONAL REGULATOR"/>
    <property type="match status" value="1"/>
</dbReference>
<proteinExistence type="predicted"/>
<organism evidence="5 6">
    <name type="scientific">Goodfellowiella coeruleoviolacea</name>
    <dbReference type="NCBI Taxonomy" id="334858"/>
    <lineage>
        <taxon>Bacteria</taxon>
        <taxon>Bacillati</taxon>
        <taxon>Actinomycetota</taxon>
        <taxon>Actinomycetes</taxon>
        <taxon>Pseudonocardiales</taxon>
        <taxon>Pseudonocardiaceae</taxon>
        <taxon>Goodfellowiella</taxon>
    </lineage>
</organism>
<evidence type="ECO:0000313" key="5">
    <source>
        <dbReference type="EMBL" id="MCP2163880.1"/>
    </source>
</evidence>
<dbReference type="InterPro" id="IPR011711">
    <property type="entry name" value="GntR_C"/>
</dbReference>
<dbReference type="Pfam" id="PF00392">
    <property type="entry name" value="GntR"/>
    <property type="match status" value="1"/>
</dbReference>
<gene>
    <name evidence="5" type="ORF">LX83_000720</name>
</gene>
<dbReference type="Pfam" id="PF07729">
    <property type="entry name" value="FCD"/>
    <property type="match status" value="1"/>
</dbReference>
<dbReference type="InterPro" id="IPR036388">
    <property type="entry name" value="WH-like_DNA-bd_sf"/>
</dbReference>
<dbReference type="PANTHER" id="PTHR43537">
    <property type="entry name" value="TRANSCRIPTIONAL REGULATOR, GNTR FAMILY"/>
    <property type="match status" value="1"/>
</dbReference>
<protein>
    <submittedName>
        <fullName evidence="5">Transcriptional regulator, GntR family</fullName>
    </submittedName>
</protein>
<feature type="domain" description="HTH gntR-type" evidence="4">
    <location>
        <begin position="2"/>
        <end position="70"/>
    </location>
</feature>
<dbReference type="InterPro" id="IPR000524">
    <property type="entry name" value="Tscrpt_reg_HTH_GntR"/>
</dbReference>
<dbReference type="PROSITE" id="PS50949">
    <property type="entry name" value="HTH_GNTR"/>
    <property type="match status" value="1"/>
</dbReference>
<dbReference type="GO" id="GO:0003700">
    <property type="term" value="F:DNA-binding transcription factor activity"/>
    <property type="evidence" value="ECO:0007669"/>
    <property type="project" value="InterPro"/>
</dbReference>
<dbReference type="RefSeq" id="WP_253766895.1">
    <property type="nucleotide sequence ID" value="NZ_JAMTCK010000001.1"/>
</dbReference>
<dbReference type="PRINTS" id="PR00035">
    <property type="entry name" value="HTHGNTR"/>
</dbReference>
<dbReference type="SUPFAM" id="SSF46785">
    <property type="entry name" value="Winged helix' DNA-binding domain"/>
    <property type="match status" value="1"/>
</dbReference>
<evidence type="ECO:0000313" key="6">
    <source>
        <dbReference type="Proteomes" id="UP001206128"/>
    </source>
</evidence>
<keyword evidence="3" id="KW-0804">Transcription</keyword>
<sequence>MAENGRRLQDRITDLILARGLTPGSALPTEPQLMAALGASRNSVREALRALHTLGIVEIRHGYGTFVGHAPITAFAPGLLFQARQSLREDASVLSDLVEIRQILEVALIARVAERVDEDFLAELDAAVDQMGTGELAEADQHFHELLYRRVDNAVAAQLISLFWSVYHRLEAELEPPLPDPAQISHGHRQIVAALRSGDPAAAQAAMVGHFGDITARVARLSGDRDHPAD</sequence>
<dbReference type="SMART" id="SM00895">
    <property type="entry name" value="FCD"/>
    <property type="match status" value="1"/>
</dbReference>
<reference evidence="5" key="1">
    <citation type="submission" date="2022-06" db="EMBL/GenBank/DDBJ databases">
        <title>Genomic Encyclopedia of Archaeal and Bacterial Type Strains, Phase II (KMG-II): from individual species to whole genera.</title>
        <authorList>
            <person name="Goeker M."/>
        </authorList>
    </citation>
    <scope>NUCLEOTIDE SEQUENCE</scope>
    <source>
        <strain evidence="5">DSM 43935</strain>
    </source>
</reference>
<accession>A0AAE3KEI3</accession>
<keyword evidence="6" id="KW-1185">Reference proteome</keyword>
<dbReference type="Gene3D" id="1.10.10.10">
    <property type="entry name" value="Winged helix-like DNA-binding domain superfamily/Winged helix DNA-binding domain"/>
    <property type="match status" value="1"/>
</dbReference>
<evidence type="ECO:0000256" key="2">
    <source>
        <dbReference type="ARBA" id="ARBA00023125"/>
    </source>
</evidence>
<name>A0AAE3KEI3_9PSEU</name>
<dbReference type="Gene3D" id="1.20.120.530">
    <property type="entry name" value="GntR ligand-binding domain-like"/>
    <property type="match status" value="1"/>
</dbReference>